<dbReference type="Proteomes" id="UP000282087">
    <property type="component" value="Unassembled WGS sequence"/>
</dbReference>
<evidence type="ECO:0000256" key="1">
    <source>
        <dbReference type="SAM" id="Phobius"/>
    </source>
</evidence>
<protein>
    <submittedName>
        <fullName evidence="2">Uncharacterized protein</fullName>
    </submittedName>
</protein>
<gene>
    <name evidence="3" type="ORF">DD237_006071</name>
    <name evidence="2" type="ORF">DD238_005393</name>
</gene>
<dbReference type="VEuPathDB" id="FungiDB:DD237_006071"/>
<sequence length="250" mass="28333">MSGDSWSECCSGSALFVFNGVDLVCGVALIVYSLYIGITFPYKLLFAVVLLLNLYEQLLFVRLHGYAPEWLYMPIVVVGGLLLLSVLMSWCGASNQSCSICLSSSSYLLILLSLAELTLGVVILTQGSSIDRFLQQHQQELHLTDDQLHRLENYKFIPAYGLLALFVMEVLRFCCSSGLYRVRLHQKYHYRHLKTLRGLDEDLLAVETEKDISSKYAVLKDKYKKKYVAWEAGPVNENSKQTDAIYMESE</sequence>
<feature type="transmembrane region" description="Helical" evidence="1">
    <location>
        <begin position="105"/>
        <end position="124"/>
    </location>
</feature>
<evidence type="ECO:0000313" key="3">
    <source>
        <dbReference type="EMBL" id="RQM13772.1"/>
    </source>
</evidence>
<feature type="transmembrane region" description="Helical" evidence="1">
    <location>
        <begin position="70"/>
        <end position="93"/>
    </location>
</feature>
<keyword evidence="1" id="KW-1133">Transmembrane helix</keyword>
<feature type="transmembrane region" description="Helical" evidence="1">
    <location>
        <begin position="44"/>
        <end position="64"/>
    </location>
</feature>
<dbReference type="EMBL" id="QKXF01000235">
    <property type="protein sequence ID" value="RQM13772.1"/>
    <property type="molecule type" value="Genomic_DNA"/>
</dbReference>
<keyword evidence="1" id="KW-0472">Membrane</keyword>
<proteinExistence type="predicted"/>
<keyword evidence="4" id="KW-1185">Reference proteome</keyword>
<accession>A0A3M6VDE9</accession>
<comment type="caution">
    <text evidence="2">The sequence shown here is derived from an EMBL/GenBank/DDBJ whole genome shotgun (WGS) entry which is preliminary data.</text>
</comment>
<evidence type="ECO:0000313" key="2">
    <source>
        <dbReference type="EMBL" id="RMX64679.1"/>
    </source>
</evidence>
<reference evidence="4 5" key="1">
    <citation type="submission" date="2018-06" db="EMBL/GenBank/DDBJ databases">
        <title>Comparative genomics of downy mildews reveals potential adaptations to biotrophy.</title>
        <authorList>
            <person name="Fletcher K."/>
            <person name="Klosterman S.J."/>
            <person name="Derevnina L."/>
            <person name="Martin F."/>
            <person name="Koike S."/>
            <person name="Reyes Chin-Wo S."/>
            <person name="Mou B."/>
            <person name="Michelmore R."/>
        </authorList>
    </citation>
    <scope>NUCLEOTIDE SEQUENCE [LARGE SCALE GENOMIC DNA]</scope>
    <source>
        <strain evidence="3 5">R13</strain>
        <strain evidence="2 4">R14</strain>
    </source>
</reference>
<keyword evidence="1" id="KW-0812">Transmembrane</keyword>
<dbReference type="AlphaFoldDB" id="A0A3M6VDE9"/>
<evidence type="ECO:0000313" key="4">
    <source>
        <dbReference type="Proteomes" id="UP000282087"/>
    </source>
</evidence>
<feature type="transmembrane region" description="Helical" evidence="1">
    <location>
        <begin position="157"/>
        <end position="182"/>
    </location>
</feature>
<name>A0A3M6VDE9_9STRA</name>
<feature type="transmembrane region" description="Helical" evidence="1">
    <location>
        <begin position="12"/>
        <end position="32"/>
    </location>
</feature>
<organism evidence="2 4">
    <name type="scientific">Peronospora effusa</name>
    <dbReference type="NCBI Taxonomy" id="542832"/>
    <lineage>
        <taxon>Eukaryota</taxon>
        <taxon>Sar</taxon>
        <taxon>Stramenopiles</taxon>
        <taxon>Oomycota</taxon>
        <taxon>Peronosporomycetes</taxon>
        <taxon>Peronosporales</taxon>
        <taxon>Peronosporaceae</taxon>
        <taxon>Peronospora</taxon>
    </lineage>
</organism>
<dbReference type="EMBL" id="QLLG01000295">
    <property type="protein sequence ID" value="RMX64679.1"/>
    <property type="molecule type" value="Genomic_DNA"/>
</dbReference>
<dbReference type="Proteomes" id="UP000286097">
    <property type="component" value="Unassembled WGS sequence"/>
</dbReference>
<evidence type="ECO:0000313" key="5">
    <source>
        <dbReference type="Proteomes" id="UP000286097"/>
    </source>
</evidence>